<name>A0A0J6WLP1_9MYCO</name>
<comment type="caution">
    <text evidence="1">The sequence shown here is derived from an EMBL/GenBank/DDBJ whole genome shotgun (WGS) entry which is preliminary data.</text>
</comment>
<accession>A0A0J6WLP1</accession>
<keyword evidence="2" id="KW-1185">Reference proteome</keyword>
<reference evidence="1 2" key="1">
    <citation type="journal article" date="2015" name="Genome Biol. Evol.">
        <title>Characterization of Three Mycobacterium spp. with Potential Use in Bioremediation by Genome Sequencing and Comparative Genomics.</title>
        <authorList>
            <person name="Das S."/>
            <person name="Pettersson B.M."/>
            <person name="Behra P.R."/>
            <person name="Ramesh M."/>
            <person name="Dasgupta S."/>
            <person name="Bhattacharya A."/>
            <person name="Kirsebom L.A."/>
        </authorList>
    </citation>
    <scope>NUCLEOTIDE SEQUENCE [LARGE SCALE GENOMIC DNA]</scope>
    <source>
        <strain evidence="1 2">DSM 43826</strain>
    </source>
</reference>
<dbReference type="Proteomes" id="UP000036513">
    <property type="component" value="Unassembled WGS sequence"/>
</dbReference>
<evidence type="ECO:0000313" key="1">
    <source>
        <dbReference type="EMBL" id="KMO82642.1"/>
    </source>
</evidence>
<evidence type="ECO:0000313" key="2">
    <source>
        <dbReference type="Proteomes" id="UP000036513"/>
    </source>
</evidence>
<dbReference type="RefSeq" id="WP_015298059.1">
    <property type="nucleotide sequence ID" value="NZ_JYNL01000009.1"/>
</dbReference>
<dbReference type="AlphaFoldDB" id="A0A0J6WLP1"/>
<protein>
    <submittedName>
        <fullName evidence="1">Uncharacterized protein</fullName>
    </submittedName>
</protein>
<organism evidence="1 2">
    <name type="scientific">Mycolicibacterium chlorophenolicum</name>
    <dbReference type="NCBI Taxonomy" id="37916"/>
    <lineage>
        <taxon>Bacteria</taxon>
        <taxon>Bacillati</taxon>
        <taxon>Actinomycetota</taxon>
        <taxon>Actinomycetes</taxon>
        <taxon>Mycobacteriales</taxon>
        <taxon>Mycobacteriaceae</taxon>
        <taxon>Mycolicibacterium</taxon>
    </lineage>
</organism>
<proteinExistence type="predicted"/>
<gene>
    <name evidence="1" type="ORF">MCHLDSM_01265</name>
</gene>
<dbReference type="PATRIC" id="fig|37916.4.peg.1151"/>
<sequence length="102" mass="11028">MYPELEDIRASIAALEAVDAQQDSAFSEAVGIYSDDPVSPSVMALVWRGRLADLKIADEVCQLPPPTAAQLINAVLINAFNAWHMDYTRRALPPTVTAGPAF</sequence>
<dbReference type="STRING" id="37916.MCHLDSM_01265"/>
<dbReference type="EMBL" id="JYNL01000009">
    <property type="protein sequence ID" value="KMO82642.1"/>
    <property type="molecule type" value="Genomic_DNA"/>
</dbReference>